<keyword evidence="2" id="KW-1185">Reference proteome</keyword>
<dbReference type="AlphaFoldDB" id="G7YHH9"/>
<organism evidence="1 2">
    <name type="scientific">Clonorchis sinensis</name>
    <name type="common">Chinese liver fluke</name>
    <dbReference type="NCBI Taxonomy" id="79923"/>
    <lineage>
        <taxon>Eukaryota</taxon>
        <taxon>Metazoa</taxon>
        <taxon>Spiralia</taxon>
        <taxon>Lophotrochozoa</taxon>
        <taxon>Platyhelminthes</taxon>
        <taxon>Trematoda</taxon>
        <taxon>Digenea</taxon>
        <taxon>Opisthorchiida</taxon>
        <taxon>Opisthorchiata</taxon>
        <taxon>Opisthorchiidae</taxon>
        <taxon>Clonorchis</taxon>
    </lineage>
</organism>
<reference evidence="1" key="1">
    <citation type="journal article" date="2011" name="Genome Biol.">
        <title>The draft genome of the carcinogenic human liver fluke Clonorchis sinensis.</title>
        <authorList>
            <person name="Wang X."/>
            <person name="Chen W."/>
            <person name="Huang Y."/>
            <person name="Sun J."/>
            <person name="Men J."/>
            <person name="Liu H."/>
            <person name="Luo F."/>
            <person name="Guo L."/>
            <person name="Lv X."/>
            <person name="Deng C."/>
            <person name="Zhou C."/>
            <person name="Fan Y."/>
            <person name="Li X."/>
            <person name="Huang L."/>
            <person name="Hu Y."/>
            <person name="Liang C."/>
            <person name="Hu X."/>
            <person name="Xu J."/>
            <person name="Yu X."/>
        </authorList>
    </citation>
    <scope>NUCLEOTIDE SEQUENCE [LARGE SCALE GENOMIC DNA]</scope>
    <source>
        <strain evidence="1">Henan</strain>
    </source>
</reference>
<reference key="2">
    <citation type="submission" date="2011-10" db="EMBL/GenBank/DDBJ databases">
        <title>The genome and transcriptome sequence of Clonorchis sinensis provide insights into the carcinogenic liver fluke.</title>
        <authorList>
            <person name="Wang X."/>
            <person name="Huang Y."/>
            <person name="Chen W."/>
            <person name="Liu H."/>
            <person name="Guo L."/>
            <person name="Chen Y."/>
            <person name="Luo F."/>
            <person name="Zhou W."/>
            <person name="Sun J."/>
            <person name="Mao Q."/>
            <person name="Liang P."/>
            <person name="Zhou C."/>
            <person name="Tian Y."/>
            <person name="Men J."/>
            <person name="Lv X."/>
            <person name="Huang L."/>
            <person name="Zhou J."/>
            <person name="Hu Y."/>
            <person name="Li R."/>
            <person name="Zhang F."/>
            <person name="Lei H."/>
            <person name="Li X."/>
            <person name="Hu X."/>
            <person name="Liang C."/>
            <person name="Xu J."/>
            <person name="Wu Z."/>
            <person name="Yu X."/>
        </authorList>
    </citation>
    <scope>NUCLEOTIDE SEQUENCE</scope>
    <source>
        <strain>Henan</strain>
    </source>
</reference>
<dbReference type="Proteomes" id="UP000008909">
    <property type="component" value="Unassembled WGS sequence"/>
</dbReference>
<accession>G7YHH9</accession>
<evidence type="ECO:0000313" key="1">
    <source>
        <dbReference type="EMBL" id="GAA52412.1"/>
    </source>
</evidence>
<protein>
    <submittedName>
        <fullName evidence="1">Uncharacterized protein</fullName>
    </submittedName>
</protein>
<name>G7YHH9_CLOSI</name>
<gene>
    <name evidence="1" type="ORF">CLF_108010</name>
</gene>
<evidence type="ECO:0000313" key="2">
    <source>
        <dbReference type="Proteomes" id="UP000008909"/>
    </source>
</evidence>
<sequence length="562" mass="62682">MEVTALNSFCNVVLLRSSQFLTGCGHLRRRSLEHITEEKQVSRRLYEKSEWIKMRRDLHLFHRLNASPLGQAEIMTVCVENVVVYLTATGLTPKEMYTGFFAEQQGYGEKEVLGILDKELESMASSELYQYFGSKDLLWFDYDQEARELHGVLGLMLDGDPTYITRTWMSNKHLRILDMLKAFGTTTSSCPLAIKVKGQTSRKCTGSEATVVVDLETTKAAELTSDTPEFINAQSELVAAITAGSNSLTGEITVHHFVDFGTAGKKSGSATACINVGSGYDSNPYKKQFDIIKKLKSTMTPLSDIAVSRRLIILLFKNLFSEGSTVESALHDYVAVASAKMPSGKSAVAAFMQTQIQGSPQLFITPYLCDELLGCKGQKKKALVKCVVKNYELEEEKGIIEAQMVITVNTSKLSADETEWSDVSDWAVASYVRGKGKDVDINLYEESTDQHAVKIYSGPPTDPYRKLLFQVSACESGTSKICSMVDEMFEGSLCTFVEEHEEFEDCTTNVYHVDVPVVHFSWVSRIAEPWKVILRFQEKLTGDSNQLFNVGFRNKEEEAACD</sequence>
<proteinExistence type="predicted"/>
<dbReference type="EMBL" id="DF143288">
    <property type="protein sequence ID" value="GAA52412.1"/>
    <property type="molecule type" value="Genomic_DNA"/>
</dbReference>